<accession>X0V1Q7</accession>
<keyword evidence="5" id="KW-0413">Isomerase</keyword>
<dbReference type="Gene3D" id="3.20.20.150">
    <property type="entry name" value="Divalent-metal-dependent TIM barrel enzymes"/>
    <property type="match status" value="1"/>
</dbReference>
<evidence type="ECO:0000256" key="6">
    <source>
        <dbReference type="ARBA" id="ARBA00023277"/>
    </source>
</evidence>
<dbReference type="SUPFAM" id="SSF51658">
    <property type="entry name" value="Xylose isomerase-like"/>
    <property type="match status" value="1"/>
</dbReference>
<evidence type="ECO:0000256" key="4">
    <source>
        <dbReference type="ARBA" id="ARBA00023211"/>
    </source>
</evidence>
<sequence>MAVKTNYSVGLGPLTACGDRFVSKYHPDDIDLRERIRMVAKVEDLKGIYLGYPSDFSFFSDTKELKGELEKNNLEVSMIEIELFSEPIWKHGSFTSNDEKIRQKAVNLAKKGIDASVVLGNNHISMCLLQDGYDYPFQSDYRKSWERLVEAIKEIARYRKDVKICLEYKIKEARTHIYMATIGKTLMLINKVKEDNVGVLIDIGHSYMA</sequence>
<gene>
    <name evidence="8" type="ORF">S01H1_30015</name>
</gene>
<keyword evidence="3" id="KW-0479">Metal-binding</keyword>
<evidence type="ECO:0000313" key="8">
    <source>
        <dbReference type="EMBL" id="GAF94585.1"/>
    </source>
</evidence>
<evidence type="ECO:0000256" key="1">
    <source>
        <dbReference type="ARBA" id="ARBA00004496"/>
    </source>
</evidence>
<dbReference type="InterPro" id="IPR001998">
    <property type="entry name" value="Xylose_isomerase"/>
</dbReference>
<protein>
    <recommendedName>
        <fullName evidence="7">Xylose isomerase-like TIM barrel domain-containing protein</fullName>
    </recommendedName>
</protein>
<organism evidence="8">
    <name type="scientific">marine sediment metagenome</name>
    <dbReference type="NCBI Taxonomy" id="412755"/>
    <lineage>
        <taxon>unclassified sequences</taxon>
        <taxon>metagenomes</taxon>
        <taxon>ecological metagenomes</taxon>
    </lineage>
</organism>
<comment type="subcellular location">
    <subcellularLocation>
        <location evidence="1">Cytoplasm</location>
    </subcellularLocation>
</comment>
<dbReference type="EMBL" id="BARS01018446">
    <property type="protein sequence ID" value="GAF94585.1"/>
    <property type="molecule type" value="Genomic_DNA"/>
</dbReference>
<dbReference type="InterPro" id="IPR050337">
    <property type="entry name" value="L-rhamnose_isomerase"/>
</dbReference>
<dbReference type="AlphaFoldDB" id="X0V1Q7"/>
<dbReference type="GO" id="GO:0009045">
    <property type="term" value="F:xylose isomerase activity"/>
    <property type="evidence" value="ECO:0007669"/>
    <property type="project" value="InterPro"/>
</dbReference>
<keyword evidence="4" id="KW-0464">Manganese</keyword>
<dbReference type="GO" id="GO:0005975">
    <property type="term" value="P:carbohydrate metabolic process"/>
    <property type="evidence" value="ECO:0007669"/>
    <property type="project" value="InterPro"/>
</dbReference>
<keyword evidence="6" id="KW-0119">Carbohydrate metabolism</keyword>
<dbReference type="PROSITE" id="PS51415">
    <property type="entry name" value="XYLOSE_ISOMERASE"/>
    <property type="match status" value="1"/>
</dbReference>
<proteinExistence type="predicted"/>
<evidence type="ECO:0000259" key="7">
    <source>
        <dbReference type="Pfam" id="PF01261"/>
    </source>
</evidence>
<dbReference type="InterPro" id="IPR036237">
    <property type="entry name" value="Xyl_isomerase-like_sf"/>
</dbReference>
<feature type="non-terminal residue" evidence="8">
    <location>
        <position position="209"/>
    </location>
</feature>
<keyword evidence="2" id="KW-0963">Cytoplasm</keyword>
<evidence type="ECO:0000256" key="3">
    <source>
        <dbReference type="ARBA" id="ARBA00022723"/>
    </source>
</evidence>
<feature type="domain" description="Xylose isomerase-like TIM barrel" evidence="7">
    <location>
        <begin position="60"/>
        <end position="208"/>
    </location>
</feature>
<evidence type="ECO:0000256" key="5">
    <source>
        <dbReference type="ARBA" id="ARBA00023235"/>
    </source>
</evidence>
<evidence type="ECO:0000256" key="2">
    <source>
        <dbReference type="ARBA" id="ARBA00022490"/>
    </source>
</evidence>
<dbReference type="PRINTS" id="PR00688">
    <property type="entry name" value="XYLOSISMRASE"/>
</dbReference>
<name>X0V1Q7_9ZZZZ</name>
<comment type="caution">
    <text evidence="8">The sequence shown here is derived from an EMBL/GenBank/DDBJ whole genome shotgun (WGS) entry which is preliminary data.</text>
</comment>
<dbReference type="GO" id="GO:0046872">
    <property type="term" value="F:metal ion binding"/>
    <property type="evidence" value="ECO:0007669"/>
    <property type="project" value="UniProtKB-KW"/>
</dbReference>
<dbReference type="PANTHER" id="PTHR30268:SF0">
    <property type="entry name" value="L-RHAMNOSE ISOMERASE"/>
    <property type="match status" value="1"/>
</dbReference>
<reference evidence="8" key="1">
    <citation type="journal article" date="2014" name="Front. Microbiol.">
        <title>High frequency of phylogenetically diverse reductive dehalogenase-homologous genes in deep subseafloor sedimentary metagenomes.</title>
        <authorList>
            <person name="Kawai M."/>
            <person name="Futagami T."/>
            <person name="Toyoda A."/>
            <person name="Takaki Y."/>
            <person name="Nishi S."/>
            <person name="Hori S."/>
            <person name="Arai W."/>
            <person name="Tsubouchi T."/>
            <person name="Morono Y."/>
            <person name="Uchiyama I."/>
            <person name="Ito T."/>
            <person name="Fujiyama A."/>
            <person name="Inagaki F."/>
            <person name="Takami H."/>
        </authorList>
    </citation>
    <scope>NUCLEOTIDE SEQUENCE</scope>
    <source>
        <strain evidence="8">Expedition CK06-06</strain>
    </source>
</reference>
<dbReference type="Pfam" id="PF01261">
    <property type="entry name" value="AP_endonuc_2"/>
    <property type="match status" value="1"/>
</dbReference>
<dbReference type="InterPro" id="IPR013022">
    <property type="entry name" value="Xyl_isomerase-like_TIM-brl"/>
</dbReference>
<dbReference type="PANTHER" id="PTHR30268">
    <property type="entry name" value="L-RHAMNOSE ISOMERASE"/>
    <property type="match status" value="1"/>
</dbReference>